<keyword evidence="4" id="KW-1185">Reference proteome</keyword>
<accession>A0A919PQ77</accession>
<protein>
    <submittedName>
        <fullName evidence="3">Methyltransferase</fullName>
    </submittedName>
</protein>
<dbReference type="GO" id="GO:0008168">
    <property type="term" value="F:methyltransferase activity"/>
    <property type="evidence" value="ECO:0007669"/>
    <property type="project" value="UniProtKB-KW"/>
</dbReference>
<dbReference type="Gene3D" id="3.40.50.150">
    <property type="entry name" value="Vaccinia Virus protein VP39"/>
    <property type="match status" value="1"/>
</dbReference>
<dbReference type="InterPro" id="IPR029063">
    <property type="entry name" value="SAM-dependent_MTases_sf"/>
</dbReference>
<dbReference type="PANTHER" id="PTHR43861">
    <property type="entry name" value="TRANS-ACONITATE 2-METHYLTRANSFERASE-RELATED"/>
    <property type="match status" value="1"/>
</dbReference>
<dbReference type="PANTHER" id="PTHR43861:SF3">
    <property type="entry name" value="PUTATIVE (AFU_ORTHOLOGUE AFUA_2G14390)-RELATED"/>
    <property type="match status" value="1"/>
</dbReference>
<keyword evidence="1" id="KW-0808">Transferase</keyword>
<dbReference type="Pfam" id="PF13489">
    <property type="entry name" value="Methyltransf_23"/>
    <property type="match status" value="1"/>
</dbReference>
<reference evidence="3" key="1">
    <citation type="submission" date="2021-01" db="EMBL/GenBank/DDBJ databases">
        <title>Whole genome shotgun sequence of Dactylosporangium siamense NBRC 106093.</title>
        <authorList>
            <person name="Komaki H."/>
            <person name="Tamura T."/>
        </authorList>
    </citation>
    <scope>NUCLEOTIDE SEQUENCE</scope>
    <source>
        <strain evidence="3">NBRC 106093</strain>
    </source>
</reference>
<keyword evidence="3" id="KW-0489">Methyltransferase</keyword>
<sequence length="269" mass="28808">MTTSIDPSRSRYSFDNDDPESVGRHSHLSAMLDGLTFSRLGTVGELTGRRCLEVGAGGGSVARWLAGRTGPGGRVLATDLNVRHIPTGDGYSVLQHDLVAEPVPEGPWDLIHARLVLLHIPQRAEILARLAAALAPGGALVVEDWATEFGNLCLSAPDRDTAELINHYQDVLVNQVLPARGNDPTWAARVHDTMLAAGLVDVDTAIHAESWPGGTPGALLIAVNVAQLRKEFIAAGFTAERIEQLDAAVQDPRLVVRGHFTYSTIGRRA</sequence>
<evidence type="ECO:0000256" key="1">
    <source>
        <dbReference type="ARBA" id="ARBA00022679"/>
    </source>
</evidence>
<dbReference type="AlphaFoldDB" id="A0A919PQ77"/>
<evidence type="ECO:0000313" key="4">
    <source>
        <dbReference type="Proteomes" id="UP000660611"/>
    </source>
</evidence>
<proteinExistence type="predicted"/>
<name>A0A919PQ77_9ACTN</name>
<dbReference type="RefSeq" id="WP_203849071.1">
    <property type="nucleotide sequence ID" value="NZ_BAAAVW010000018.1"/>
</dbReference>
<organism evidence="3 4">
    <name type="scientific">Dactylosporangium siamense</name>
    <dbReference type="NCBI Taxonomy" id="685454"/>
    <lineage>
        <taxon>Bacteria</taxon>
        <taxon>Bacillati</taxon>
        <taxon>Actinomycetota</taxon>
        <taxon>Actinomycetes</taxon>
        <taxon>Micromonosporales</taxon>
        <taxon>Micromonosporaceae</taxon>
        <taxon>Dactylosporangium</taxon>
    </lineage>
</organism>
<dbReference type="GO" id="GO:0032259">
    <property type="term" value="P:methylation"/>
    <property type="evidence" value="ECO:0007669"/>
    <property type="project" value="UniProtKB-KW"/>
</dbReference>
<evidence type="ECO:0000313" key="3">
    <source>
        <dbReference type="EMBL" id="GIG47331.1"/>
    </source>
</evidence>
<gene>
    <name evidence="3" type="ORF">Dsi01nite_053720</name>
</gene>
<dbReference type="SUPFAM" id="SSF53335">
    <property type="entry name" value="S-adenosyl-L-methionine-dependent methyltransferases"/>
    <property type="match status" value="1"/>
</dbReference>
<evidence type="ECO:0000256" key="2">
    <source>
        <dbReference type="SAM" id="MobiDB-lite"/>
    </source>
</evidence>
<comment type="caution">
    <text evidence="3">The sequence shown here is derived from an EMBL/GenBank/DDBJ whole genome shotgun (WGS) entry which is preliminary data.</text>
</comment>
<dbReference type="EMBL" id="BONQ01000083">
    <property type="protein sequence ID" value="GIG47331.1"/>
    <property type="molecule type" value="Genomic_DNA"/>
</dbReference>
<feature type="region of interest" description="Disordered" evidence="2">
    <location>
        <begin position="1"/>
        <end position="25"/>
    </location>
</feature>
<dbReference type="Proteomes" id="UP000660611">
    <property type="component" value="Unassembled WGS sequence"/>
</dbReference>